<comment type="caution">
    <text evidence="1">The sequence shown here is derived from an EMBL/GenBank/DDBJ whole genome shotgun (WGS) entry which is preliminary data.</text>
</comment>
<name>A0A8S3KFG2_9BILA</name>
<gene>
    <name evidence="1" type="ORF">SMN809_LOCUS86696</name>
</gene>
<proteinExistence type="predicted"/>
<evidence type="ECO:0000313" key="1">
    <source>
        <dbReference type="EMBL" id="CAF5229776.1"/>
    </source>
</evidence>
<dbReference type="Proteomes" id="UP000676336">
    <property type="component" value="Unassembled WGS sequence"/>
</dbReference>
<evidence type="ECO:0008006" key="3">
    <source>
        <dbReference type="Google" id="ProtNLM"/>
    </source>
</evidence>
<organism evidence="1 2">
    <name type="scientific">Rotaria magnacalcarata</name>
    <dbReference type="NCBI Taxonomy" id="392030"/>
    <lineage>
        <taxon>Eukaryota</taxon>
        <taxon>Metazoa</taxon>
        <taxon>Spiralia</taxon>
        <taxon>Gnathifera</taxon>
        <taxon>Rotifera</taxon>
        <taxon>Eurotatoria</taxon>
        <taxon>Bdelloidea</taxon>
        <taxon>Philodinida</taxon>
        <taxon>Philodinidae</taxon>
        <taxon>Rotaria</taxon>
    </lineage>
</organism>
<protein>
    <recommendedName>
        <fullName evidence="3">TIR domain-containing protein</fullName>
    </recommendedName>
</protein>
<sequence length="108" mass="12309">MNLTNNSQIQLVGSMPNVEKTIEKYKLMSEIFKQKSTLQIPPPVAARTSTRSKPIDLKAYNIYFSYSLQDQGLCNRINTCLMGEGYFLCETPTNVSRFQSYIDKSDVI</sequence>
<feature type="non-terminal residue" evidence="1">
    <location>
        <position position="108"/>
    </location>
</feature>
<evidence type="ECO:0000313" key="2">
    <source>
        <dbReference type="Proteomes" id="UP000676336"/>
    </source>
</evidence>
<reference evidence="1" key="1">
    <citation type="submission" date="2021-02" db="EMBL/GenBank/DDBJ databases">
        <authorList>
            <person name="Nowell W R."/>
        </authorList>
    </citation>
    <scope>NUCLEOTIDE SEQUENCE</scope>
</reference>
<dbReference type="EMBL" id="CAJOBI010372403">
    <property type="protein sequence ID" value="CAF5229776.1"/>
    <property type="molecule type" value="Genomic_DNA"/>
</dbReference>
<dbReference type="AlphaFoldDB" id="A0A8S3KFG2"/>
<accession>A0A8S3KFG2</accession>